<dbReference type="InParanoid" id="M9SDR8"/>
<proteinExistence type="predicted"/>
<reference evidence="1 2" key="1">
    <citation type="journal article" date="2012" name="J. Bacteriol.">
        <title>Genome sequence of 'Candidatus Methanomethylophilus alvus' Mx1201, a methanogenic archaeon from the human gut belonging to a seventh order of methanogens.</title>
        <authorList>
            <person name="Borrel G."/>
            <person name="Harris H.M."/>
            <person name="Tottey W."/>
            <person name="Mihajlovski A."/>
            <person name="Parisot N."/>
            <person name="Peyretaillade E."/>
            <person name="Peyret P."/>
            <person name="Gribaldo S."/>
            <person name="O'Toole P.W."/>
            <person name="Brugere J.F."/>
        </authorList>
    </citation>
    <scope>NUCLEOTIDE SEQUENCE [LARGE SCALE GENOMIC DNA]</scope>
    <source>
        <strain evidence="1 2">Mx1201</strain>
    </source>
</reference>
<dbReference type="AlphaFoldDB" id="M9SDR8"/>
<dbReference type="GeneID" id="41321622"/>
<protein>
    <submittedName>
        <fullName evidence="1">Uncharacterized protein</fullName>
    </submittedName>
</protein>
<keyword evidence="2" id="KW-1185">Reference proteome</keyword>
<evidence type="ECO:0000313" key="2">
    <source>
        <dbReference type="Proteomes" id="UP000012672"/>
    </source>
</evidence>
<sequence>MEYKALTCPYCGAKIPPNHTGTSFTCEYCGNLIVLNQNNGNDMPTDPNKSTLTIEYEASGYVVIPDMQVTITKNTQTKTEKVLFGKSGKKTGDSIERSIPVHRKLKLSLDKGEYSIFFKSSIRKNTTNVNLDRDVYLRVGWNRVTGKIVVDTVENPDELI</sequence>
<accession>M9SDR8</accession>
<dbReference type="STRING" id="1236689.MMALV_08370"/>
<gene>
    <name evidence="1" type="ORF">MMALV_08370</name>
</gene>
<organism evidence="1 2">
    <name type="scientific">Methanomethylophilus alvi (strain Mx1201)</name>
    <dbReference type="NCBI Taxonomy" id="1236689"/>
    <lineage>
        <taxon>Archaea</taxon>
        <taxon>Methanobacteriati</taxon>
        <taxon>Thermoplasmatota</taxon>
        <taxon>Thermoplasmata</taxon>
        <taxon>Methanomassiliicoccales</taxon>
        <taxon>Methanomethylophilaceae</taxon>
        <taxon>Methanomethylophilus</taxon>
    </lineage>
</organism>
<dbReference type="HOGENOM" id="CLU_1648230_0_0_2"/>
<evidence type="ECO:0000313" key="1">
    <source>
        <dbReference type="EMBL" id="AGI85575.1"/>
    </source>
</evidence>
<dbReference type="eggNOG" id="arCOG03776">
    <property type="taxonomic scope" value="Archaea"/>
</dbReference>
<dbReference type="Proteomes" id="UP000012672">
    <property type="component" value="Chromosome"/>
</dbReference>
<dbReference type="RefSeq" id="WP_015504722.1">
    <property type="nucleotide sequence ID" value="NC_020913.1"/>
</dbReference>
<dbReference type="KEGG" id="max:MMALV_08370"/>
<name>M9SDR8_METAX</name>
<dbReference type="EMBL" id="CP004049">
    <property type="protein sequence ID" value="AGI85575.1"/>
    <property type="molecule type" value="Genomic_DNA"/>
</dbReference>